<comment type="caution">
    <text evidence="2">The sequence shown here is derived from an EMBL/GenBank/DDBJ whole genome shotgun (WGS) entry which is preliminary data.</text>
</comment>
<name>X0YM77_9ZZZZ</name>
<dbReference type="GO" id="GO:0016740">
    <property type="term" value="F:transferase activity"/>
    <property type="evidence" value="ECO:0007669"/>
    <property type="project" value="UniProtKB-KW"/>
</dbReference>
<reference evidence="2" key="1">
    <citation type="journal article" date="2014" name="Front. Microbiol.">
        <title>High frequency of phylogenetically diverse reductive dehalogenase-homologous genes in deep subseafloor sedimentary metagenomes.</title>
        <authorList>
            <person name="Kawai M."/>
            <person name="Futagami T."/>
            <person name="Toyoda A."/>
            <person name="Takaki Y."/>
            <person name="Nishi S."/>
            <person name="Hori S."/>
            <person name="Arai W."/>
            <person name="Tsubouchi T."/>
            <person name="Morono Y."/>
            <person name="Uchiyama I."/>
            <person name="Ito T."/>
            <person name="Fujiyama A."/>
            <person name="Inagaki F."/>
            <person name="Takami H."/>
        </authorList>
    </citation>
    <scope>NUCLEOTIDE SEQUENCE</scope>
    <source>
        <strain evidence="2">Expedition CK06-06</strain>
    </source>
</reference>
<evidence type="ECO:0000256" key="1">
    <source>
        <dbReference type="ARBA" id="ARBA00022679"/>
    </source>
</evidence>
<dbReference type="Pfam" id="PF00132">
    <property type="entry name" value="Hexapep"/>
    <property type="match status" value="1"/>
</dbReference>
<evidence type="ECO:0000313" key="2">
    <source>
        <dbReference type="EMBL" id="GAG37816.1"/>
    </source>
</evidence>
<organism evidence="2">
    <name type="scientific">marine sediment metagenome</name>
    <dbReference type="NCBI Taxonomy" id="412755"/>
    <lineage>
        <taxon>unclassified sequences</taxon>
        <taxon>metagenomes</taxon>
        <taxon>ecological metagenomes</taxon>
    </lineage>
</organism>
<feature type="non-terminal residue" evidence="2">
    <location>
        <position position="1"/>
    </location>
</feature>
<dbReference type="InterPro" id="IPR050179">
    <property type="entry name" value="Trans_hexapeptide_repeat"/>
</dbReference>
<keyword evidence="1" id="KW-0808">Transferase</keyword>
<dbReference type="PANTHER" id="PTHR43300:SF7">
    <property type="entry name" value="UDP-N-ACETYLBACILLOSAMINE N-ACETYLTRANSFERASE"/>
    <property type="match status" value="1"/>
</dbReference>
<protein>
    <recommendedName>
        <fullName evidence="3">PglD N-terminal domain-containing protein</fullName>
    </recommendedName>
</protein>
<proteinExistence type="predicted"/>
<dbReference type="AlphaFoldDB" id="X0YM77"/>
<dbReference type="InterPro" id="IPR001451">
    <property type="entry name" value="Hexapep"/>
</dbReference>
<sequence>AREVKWLISEINAECDEYEFAGFVVSDMGRLGQYDSIEEIKGDYSWLESTSRRVDALAIGIGTPSARLAVGEELSSRFPNIEWPALIHPTVIIDHPSCSIGDGVIVCVGAAGTVNITIGPFVMVNINTSIGHEAQFGRGCVINCGIVVNGGVKIGEGVLVGSGAQILQYLTIGDGATVGAGAVVTKDVPAGETVVGVPARPLQRSL</sequence>
<dbReference type="Gene3D" id="2.160.10.10">
    <property type="entry name" value="Hexapeptide repeat proteins"/>
    <property type="match status" value="1"/>
</dbReference>
<dbReference type="CDD" id="cd03360">
    <property type="entry name" value="LbH_AT_putative"/>
    <property type="match status" value="1"/>
</dbReference>
<dbReference type="EMBL" id="BARS01045902">
    <property type="protein sequence ID" value="GAG37816.1"/>
    <property type="molecule type" value="Genomic_DNA"/>
</dbReference>
<dbReference type="InterPro" id="IPR011004">
    <property type="entry name" value="Trimer_LpxA-like_sf"/>
</dbReference>
<dbReference type="SUPFAM" id="SSF51161">
    <property type="entry name" value="Trimeric LpxA-like enzymes"/>
    <property type="match status" value="1"/>
</dbReference>
<dbReference type="InterPro" id="IPR018357">
    <property type="entry name" value="Hexapep_transf_CS"/>
</dbReference>
<dbReference type="InterPro" id="IPR020019">
    <property type="entry name" value="AcTrfase_PglD-like"/>
</dbReference>
<accession>X0YM77</accession>
<dbReference type="PANTHER" id="PTHR43300">
    <property type="entry name" value="ACETYLTRANSFERASE"/>
    <property type="match status" value="1"/>
</dbReference>
<dbReference type="PROSITE" id="PS00101">
    <property type="entry name" value="HEXAPEP_TRANSFERASES"/>
    <property type="match status" value="1"/>
</dbReference>
<evidence type="ECO:0008006" key="3">
    <source>
        <dbReference type="Google" id="ProtNLM"/>
    </source>
</evidence>
<gene>
    <name evidence="2" type="ORF">S01H1_69167</name>
</gene>